<evidence type="ECO:0000256" key="1">
    <source>
        <dbReference type="ARBA" id="ARBA00004123"/>
    </source>
</evidence>
<proteinExistence type="inferred from homology"/>
<dbReference type="SUPFAM" id="SSF54197">
    <property type="entry name" value="HIT-like"/>
    <property type="match status" value="1"/>
</dbReference>
<dbReference type="FunFam" id="3.30.428.10:FF:000006">
    <property type="entry name" value="m7GpppX diphosphatase"/>
    <property type="match status" value="1"/>
</dbReference>
<accession>A0A5C6MLS4</accession>
<name>A0A5C6MLS4_9TELE</name>
<dbReference type="GO" id="GO:0005634">
    <property type="term" value="C:nucleus"/>
    <property type="evidence" value="ECO:0007669"/>
    <property type="project" value="UniProtKB-SubCell"/>
</dbReference>
<keyword evidence="17" id="KW-1185">Reference proteome</keyword>
<keyword evidence="6" id="KW-0378">Hydrolase</keyword>
<comment type="similarity">
    <text evidence="2">Belongs to the HIT family.</text>
</comment>
<evidence type="ECO:0000256" key="9">
    <source>
        <dbReference type="ARBA" id="ARBA00030042"/>
    </source>
</evidence>
<evidence type="ECO:0000256" key="7">
    <source>
        <dbReference type="ARBA" id="ARBA00023242"/>
    </source>
</evidence>
<evidence type="ECO:0000256" key="3">
    <source>
        <dbReference type="ARBA" id="ARBA00011140"/>
    </source>
</evidence>
<evidence type="ECO:0000256" key="2">
    <source>
        <dbReference type="ARBA" id="ARBA00010208"/>
    </source>
</evidence>
<comment type="catalytic activity">
    <reaction evidence="14">
        <text>a 5'-end (N(7)-methyl 5'-triphosphoguanosine)-ribonucleoside in mRNA + H2O = N(7)-methyl-GMP + a 5'-end diphospho-ribonucleoside in mRNA + 2 H(+)</text>
        <dbReference type="Rhea" id="RHEA:65388"/>
        <dbReference type="Rhea" id="RHEA-COMP:17165"/>
        <dbReference type="Rhea" id="RHEA-COMP:17167"/>
        <dbReference type="ChEBI" id="CHEBI:15377"/>
        <dbReference type="ChEBI" id="CHEBI:15378"/>
        <dbReference type="ChEBI" id="CHEBI:58285"/>
        <dbReference type="ChEBI" id="CHEBI:156461"/>
        <dbReference type="ChEBI" id="CHEBI:167616"/>
        <dbReference type="EC" id="3.6.1.59"/>
    </reaction>
</comment>
<dbReference type="GO" id="GO:0000290">
    <property type="term" value="P:deadenylation-dependent decapping of nuclear-transcribed mRNA"/>
    <property type="evidence" value="ECO:0007669"/>
    <property type="project" value="InterPro"/>
</dbReference>
<dbReference type="PANTHER" id="PTHR12978">
    <property type="entry name" value="HISTIDINE TRIAD HIT PROTEIN MEMBER"/>
    <property type="match status" value="1"/>
</dbReference>
<dbReference type="EMBL" id="RHFK02000022">
    <property type="protein sequence ID" value="TWW55853.1"/>
    <property type="molecule type" value="Genomic_DNA"/>
</dbReference>
<dbReference type="Pfam" id="PF11969">
    <property type="entry name" value="DcpS_C"/>
    <property type="match status" value="1"/>
</dbReference>
<dbReference type="Gene3D" id="3.30.200.40">
    <property type="entry name" value="Scavenger mRNA decapping enzyme, N-terminal domain"/>
    <property type="match status" value="1"/>
</dbReference>
<dbReference type="InterPro" id="IPR036265">
    <property type="entry name" value="HIT-like_sf"/>
</dbReference>
<evidence type="ECO:0000256" key="11">
    <source>
        <dbReference type="ARBA" id="ARBA00030789"/>
    </source>
</evidence>
<evidence type="ECO:0000256" key="14">
    <source>
        <dbReference type="ARBA" id="ARBA00048222"/>
    </source>
</evidence>
<comment type="subunit">
    <text evidence="3">Homodimer. Associates with components of the exosome multienzyme ribonuclease complex, such as EXOSC3 and EXOSC4. Interacts with NDOR1.</text>
</comment>
<evidence type="ECO:0000256" key="6">
    <source>
        <dbReference type="ARBA" id="ARBA00022801"/>
    </source>
</evidence>
<dbReference type="GO" id="GO:0000340">
    <property type="term" value="F:RNA 7-methylguanosine cap binding"/>
    <property type="evidence" value="ECO:0007669"/>
    <property type="project" value="TreeGrafter"/>
</dbReference>
<evidence type="ECO:0000256" key="4">
    <source>
        <dbReference type="ARBA" id="ARBA00012520"/>
    </source>
</evidence>
<dbReference type="Gene3D" id="3.30.428.10">
    <property type="entry name" value="HIT-like"/>
    <property type="match status" value="1"/>
</dbReference>
<evidence type="ECO:0000313" key="17">
    <source>
        <dbReference type="Proteomes" id="UP000324091"/>
    </source>
</evidence>
<dbReference type="Proteomes" id="UP000324091">
    <property type="component" value="Chromosome 9"/>
</dbReference>
<evidence type="ECO:0000313" key="16">
    <source>
        <dbReference type="EMBL" id="TWW55853.1"/>
    </source>
</evidence>
<feature type="region of interest" description="Disordered" evidence="15">
    <location>
        <begin position="19"/>
        <end position="66"/>
    </location>
</feature>
<dbReference type="EC" id="3.6.1.59" evidence="4"/>
<gene>
    <name evidence="16" type="ORF">D4764_09G0009030</name>
</gene>
<organism evidence="16 17">
    <name type="scientific">Takifugu flavidus</name>
    <name type="common">sansaifugu</name>
    <dbReference type="NCBI Taxonomy" id="433684"/>
    <lineage>
        <taxon>Eukaryota</taxon>
        <taxon>Metazoa</taxon>
        <taxon>Chordata</taxon>
        <taxon>Craniata</taxon>
        <taxon>Vertebrata</taxon>
        <taxon>Euteleostomi</taxon>
        <taxon>Actinopterygii</taxon>
        <taxon>Neopterygii</taxon>
        <taxon>Teleostei</taxon>
        <taxon>Neoteleostei</taxon>
        <taxon>Acanthomorphata</taxon>
        <taxon>Eupercaria</taxon>
        <taxon>Tetraodontiformes</taxon>
        <taxon>Tetradontoidea</taxon>
        <taxon>Tetraodontidae</taxon>
        <taxon>Takifugu</taxon>
    </lineage>
</organism>
<comment type="caution">
    <text evidence="16">The sequence shown here is derived from an EMBL/GenBank/DDBJ whole genome shotgun (WGS) entry which is preliminary data.</text>
</comment>
<feature type="compositionally biased region" description="Low complexity" evidence="15">
    <location>
        <begin position="251"/>
        <end position="267"/>
    </location>
</feature>
<dbReference type="SUPFAM" id="SSF102860">
    <property type="entry name" value="mRNA decapping enzyme DcpS N-terminal domain"/>
    <property type="match status" value="1"/>
</dbReference>
<comment type="subcellular location">
    <subcellularLocation>
        <location evidence="1">Nucleus</location>
    </subcellularLocation>
</comment>
<feature type="compositionally biased region" description="Basic and acidic residues" evidence="15">
    <location>
        <begin position="50"/>
        <end position="66"/>
    </location>
</feature>
<dbReference type="GO" id="GO:0000932">
    <property type="term" value="C:P-body"/>
    <property type="evidence" value="ECO:0007669"/>
    <property type="project" value="TreeGrafter"/>
</dbReference>
<dbReference type="AlphaFoldDB" id="A0A5C6MLS4"/>
<keyword evidence="7" id="KW-0539">Nucleus</keyword>
<protein>
    <recommendedName>
        <fullName evidence="5">m7GpppX diphosphatase</fullName>
        <ecNumber evidence="4">3.6.1.59</ecNumber>
    </recommendedName>
    <alternativeName>
        <fullName evidence="13">DCS-1</fullName>
    </alternativeName>
    <alternativeName>
        <fullName evidence="10">Decapping scavenger enzyme</fullName>
    </alternativeName>
    <alternativeName>
        <fullName evidence="11">Hint-related 7meGMP-directed hydrolase</fullName>
    </alternativeName>
    <alternativeName>
        <fullName evidence="9">Histidine triad nucleotide-binding protein 5</fullName>
    </alternativeName>
    <alternativeName>
        <fullName evidence="12">Histidine triad protein member 5</fullName>
    </alternativeName>
    <alternativeName>
        <fullName evidence="8">Scavenger mRNA-decapping enzyme DcpS</fullName>
    </alternativeName>
</protein>
<sequence>MKFIRFIYVYIKKIQYTEESSRRNQPTRGGSWRRAQRVQAQGHQRTRGQIRGEKVENVPRADVEHRGGADVKKLRLQYFRVRDALGKSGGSPEEKEKFVWYDELDGILGSSPANRAKQVVESFKEEAPWTPTSAEPTELFEYAGDRIAIKNGDEDYLEVHPEEDESTTSSVDGSWRPKTARGGESRVRELHKEERQFRAITELQQANSQLLLHMMGTLAKALMPSSDSPPAGCTPPTLTPSPFARHPNVPPAATANPQPAPSPQATSKRPVAATANYLPETSYSALPDIHKQLGDQDAVVTLEKTPITEDTLTELFSGSTLSSHAQNDVYSTYRLQPPPHLNEMKVTVVCPATEEHLKKHQYQESYLVEETAEDYSSITLPYIESQSFSLQWVYNILEKKAEAERIVYEDPDPDVGFVLLPDRKWNQKQVDDLNLIAIVHQKGIRSIRGLTAEHLPLLKNVFQKGKEAIMKKYELPASKLRVYLHYQPSYYHLHVHFTMLGYVISGCGVEKAHLLGDVIQNLQSNPDYYKSHTLSFPLKAEDGLLTKFREAGKI</sequence>
<evidence type="ECO:0000256" key="12">
    <source>
        <dbReference type="ARBA" id="ARBA00030830"/>
    </source>
</evidence>
<reference evidence="16 17" key="1">
    <citation type="submission" date="2019-04" db="EMBL/GenBank/DDBJ databases">
        <title>Chromosome genome assembly for Takifugu flavidus.</title>
        <authorList>
            <person name="Xiao S."/>
        </authorList>
    </citation>
    <scope>NUCLEOTIDE SEQUENCE [LARGE SCALE GENOMIC DNA]</scope>
    <source>
        <strain evidence="16">HTHZ2018</strain>
        <tissue evidence="16">Muscle</tissue>
    </source>
</reference>
<evidence type="ECO:0000256" key="13">
    <source>
        <dbReference type="ARBA" id="ARBA00032946"/>
    </source>
</evidence>
<dbReference type="GO" id="GO:0140932">
    <property type="term" value="F:5'-(N(7)-methyl 5'-triphosphoguanosine)-[mRNA] diphosphatase activity"/>
    <property type="evidence" value="ECO:0007669"/>
    <property type="project" value="UniProtKB-EC"/>
</dbReference>
<dbReference type="InterPro" id="IPR008594">
    <property type="entry name" value="DcpS/DCS2"/>
</dbReference>
<evidence type="ECO:0000256" key="15">
    <source>
        <dbReference type="SAM" id="MobiDB-lite"/>
    </source>
</evidence>
<dbReference type="InterPro" id="IPR011145">
    <property type="entry name" value="Scavenger_mRNA_decap_enz_N"/>
</dbReference>
<dbReference type="Pfam" id="PF05652">
    <property type="entry name" value="DcpS"/>
    <property type="match status" value="1"/>
</dbReference>
<dbReference type="PANTHER" id="PTHR12978:SF0">
    <property type="entry name" value="M7GPPPX DIPHOSPHATASE"/>
    <property type="match status" value="1"/>
</dbReference>
<evidence type="ECO:0000256" key="5">
    <source>
        <dbReference type="ARBA" id="ARBA00015636"/>
    </source>
</evidence>
<feature type="region of interest" description="Disordered" evidence="15">
    <location>
        <begin position="161"/>
        <end position="187"/>
    </location>
</feature>
<evidence type="ECO:0000256" key="10">
    <source>
        <dbReference type="ARBA" id="ARBA00030609"/>
    </source>
</evidence>
<evidence type="ECO:0000256" key="8">
    <source>
        <dbReference type="ARBA" id="ARBA00029885"/>
    </source>
</evidence>
<feature type="region of interest" description="Disordered" evidence="15">
    <location>
        <begin position="222"/>
        <end position="270"/>
    </location>
</feature>